<dbReference type="Pfam" id="PF19310">
    <property type="entry name" value="TOP_N"/>
    <property type="match status" value="1"/>
</dbReference>
<dbReference type="InterPro" id="IPR034005">
    <property type="entry name" value="M3A_DCP"/>
</dbReference>
<evidence type="ECO:0000259" key="13">
    <source>
        <dbReference type="PROSITE" id="PS51747"/>
    </source>
</evidence>
<dbReference type="InterPro" id="IPR002048">
    <property type="entry name" value="EF_hand_dom"/>
</dbReference>
<protein>
    <recommendedName>
        <fullName evidence="9">oligopeptidase A</fullName>
        <ecNumber evidence="9">3.4.24.70</ecNumber>
    </recommendedName>
</protein>
<dbReference type="PROSITE" id="PS00018">
    <property type="entry name" value="EF_HAND_1"/>
    <property type="match status" value="2"/>
</dbReference>
<dbReference type="Gene3D" id="1.20.58.320">
    <property type="entry name" value="TPR-like"/>
    <property type="match status" value="1"/>
</dbReference>
<dbReference type="InterPro" id="IPR045090">
    <property type="entry name" value="Pept_M3A_M3B"/>
</dbReference>
<evidence type="ECO:0000256" key="10">
    <source>
        <dbReference type="RuleBase" id="RU003435"/>
    </source>
</evidence>
<dbReference type="Pfam" id="PF01432">
    <property type="entry name" value="Peptidase_M3"/>
    <property type="match status" value="1"/>
</dbReference>
<dbReference type="PANTHER" id="PTHR11804">
    <property type="entry name" value="PROTEASE M3 THIMET OLIGOPEPTIDASE-RELATED"/>
    <property type="match status" value="1"/>
</dbReference>
<dbReference type="CDD" id="cd04508">
    <property type="entry name" value="Tudor_SF"/>
    <property type="match status" value="2"/>
</dbReference>
<dbReference type="Gene3D" id="1.10.1370.10">
    <property type="entry name" value="Neurolysin, domain 3"/>
    <property type="match status" value="1"/>
</dbReference>
<evidence type="ECO:0000256" key="2">
    <source>
        <dbReference type="ARBA" id="ARBA00022670"/>
    </source>
</evidence>
<dbReference type="Pfam" id="PF13499">
    <property type="entry name" value="EF-hand_7"/>
    <property type="match status" value="1"/>
</dbReference>
<dbReference type="InterPro" id="IPR014729">
    <property type="entry name" value="Rossmann-like_a/b/a_fold"/>
</dbReference>
<evidence type="ECO:0000313" key="16">
    <source>
        <dbReference type="Proteomes" id="UP000285430"/>
    </source>
</evidence>
<dbReference type="PANTHER" id="PTHR11804:SF83">
    <property type="entry name" value="LD37516P"/>
    <property type="match status" value="1"/>
</dbReference>
<dbReference type="InterPro" id="IPR045666">
    <property type="entry name" value="OpdA_N"/>
</dbReference>
<dbReference type="PROSITE" id="PS50222">
    <property type="entry name" value="EF_HAND_2"/>
    <property type="match status" value="2"/>
</dbReference>
<keyword evidence="3 10" id="KW-0479">Metal-binding</keyword>
<dbReference type="InterPro" id="IPR016193">
    <property type="entry name" value="Cytidine_deaminase-like"/>
</dbReference>
<evidence type="ECO:0000256" key="8">
    <source>
        <dbReference type="ARBA" id="ARBA00024603"/>
    </source>
</evidence>
<dbReference type="SMART" id="SM00054">
    <property type="entry name" value="EFh"/>
    <property type="match status" value="2"/>
</dbReference>
<dbReference type="InterPro" id="IPR018247">
    <property type="entry name" value="EF_Hand_1_Ca_BS"/>
</dbReference>
<dbReference type="Gene3D" id="1.10.1370.40">
    <property type="match status" value="1"/>
</dbReference>
<dbReference type="EC" id="3.4.24.70" evidence="9"/>
<keyword evidence="6" id="KW-0106">Calcium</keyword>
<accession>A0A3R7BUG7</accession>
<dbReference type="InterPro" id="IPR002125">
    <property type="entry name" value="CMP_dCMP_dom"/>
</dbReference>
<evidence type="ECO:0000256" key="4">
    <source>
        <dbReference type="ARBA" id="ARBA00022801"/>
    </source>
</evidence>
<comment type="catalytic activity">
    <reaction evidence="8">
        <text>Hydrolysis of oligopeptides, with broad specificity. Gly or Ala commonly occur as P1 or P1' residues, but more distant residues are also important, as is shown by the fact that Z-Gly-Pro-Gly-|-Gly-Pro-Ala is cleaved, but not Z-(Gly)(5).</text>
        <dbReference type="EC" id="3.4.24.70"/>
    </reaction>
</comment>
<keyword evidence="5 10" id="KW-0862">Zinc</keyword>
<dbReference type="Pfam" id="PF01171">
    <property type="entry name" value="ATP_bind_3"/>
    <property type="match status" value="1"/>
</dbReference>
<keyword evidence="4 10" id="KW-0378">Hydrolase</keyword>
<sequence length="1789" mass="200007">MTGNEGGEATTAEEVLSYWFDGDMQELHRTKWFPVSGSDVQAATDADITSRFGTLLATAETRALHASWTSRPPSFVALIVLLDQFCRHVYRHDADKRKAIDVLALELATQFVDAGLHLHVSVPHFVFALMPFRHSPTPDRLEHVLAHIDGRETTMLHDTDLLSKFRRTTVQRQSHLRVPNHREPGEEFDILERAAFLHPNEALLLPKHPLVPIMHAFLTSMRAGSDACPAIGISLSGGVDSMVIAYLLVTLAPRYNNFKCIVRPVEECQRATTKREDYEKLSRDIRYTTYQDVMARFAIPGMCVGHHRGDVQENVISNMMKGQSLLGLNGMTPSSMVNGGERMIRDKPMGELRVKVLKPNFKASWITLKKQTKSFVTNQKHLVLFREPVFQTVFPPDLYFVAETTPLSTVGPWRIQLRLVASPHTDAQVLEVTSKAHGTLVGMELYVENLLDSARHLNQQRTHPVRSSLALSKWKCHHALGNMNRERYSQRYTGLEAYGKMGMSKLQQIIDTATAVQHACRSANDLGVTIGVAVLSSSGRVYTSSSNDLCLDTCPERLAFMKLASDECDYVVEGAAISSSDGVFTPYPCGSCREFLSQFGDFPLYLIRATMEFEQTTAYTLFPRGSLSALPGATNKNDGSSSISLRVKHNETLQPRHLVHPKDWAVAHAVDWLIEDVEAWIQSRSSQASVSFPEFALAFCHTWTANTRSLPVPKVDLAIVRGAFDRMDTNGNGSLDKAEVAQALAALGQPNPEDEAAKWFAQVDADGSNSLSFPEFLVRYAELQWNLAPLHACFDAMAGAGSHVVDVTALPQLFRSLQVLYDRSKLDKWTDARLSSEMSFADFCLAYFLFVQAPAPMDSVEDQHRHRIVQLQQSGHVRLCTRPPFQIGDRVVDKTRSMGAGTIVRLSGPYQVCTVHFDSGIKRHNVAMTSLRRFKPAPLAAFRVKAEPFQVDACVQAWEEGMQVEARGSDSPTYYRGEIVLCRTNDTFDIKFRNGAEEDKVPRKWIRVYSGKDTSSKSDKKPTHHKNSKDNDETYADEGDFEKDDGNSETFEVLDVVEAKFGGKGAYFRGHVTKCRSGGMYDIQYDDGDVEKDVGATHMRFVVVARAGHFRPQSTNALLQCVAERTLPPFNKIRVDEMVPAVRHAIQELDRDIVAVETELRAPGRTLSWENVMDKLEVSADPLERLWGIVGHLTSVKNSPELRAAHAELQAEVVTIFTRFAQSQDIFHAYKALREDAATWNSFDLAQQRILEASIRSATLSGVGLTGPSKDRFNAIQLRSAELKTKFSNNVLDATKAFSKIVTDKQDLAGLPASVLQLLAQNAAADGHPGATADVGPWKLSLDMPCLLPVLKYAANRGLRESLYRANVAKAGIAPFDNLEIVRETLQLRQERAKMLGFSSYAELSLASKMAPSVAGVEDMTESLRLKCIDMARQEFKDLHEYATQHGHTDELKHWDVGYWAEKRRADLFDLDDEAVKPYFPLPKVLDGLFQLTERLFGVSIQEHGRVVASFFLDPYARPSEKNGGAWMNTCVNRSRLLGRSASEPRLPVAYLICNQSPPTPSLMTFREVETLFHEFGHGLQHMLTTVEYGSAAGINGVEWDAVELPSQFMENFCYHKETLLSISGHHETGAPLPEDLYNKIKDARTYMAASGMLRQLNFGALDMYLHHHYDPHATNESIFDVQQRLAQRYSVLAPLAEDRFLCSFSHIFAGLMECSYKWAEVLSCDAFEKFVEAGLDNDVALRATGRLFRDTVLALGGSEHPLTVFERFRGRPQRVDALLKHYGLSQAQ</sequence>
<comment type="similarity">
    <text evidence="1 10">Belongs to the peptidase M3 family.</text>
</comment>
<dbReference type="GO" id="GO:0004222">
    <property type="term" value="F:metalloendopeptidase activity"/>
    <property type="evidence" value="ECO:0007669"/>
    <property type="project" value="UniProtKB-EC"/>
</dbReference>
<dbReference type="InterPro" id="IPR001567">
    <property type="entry name" value="Pept_M3A_M3B_dom"/>
</dbReference>
<evidence type="ECO:0000256" key="6">
    <source>
        <dbReference type="ARBA" id="ARBA00022837"/>
    </source>
</evidence>
<dbReference type="InterPro" id="IPR024079">
    <property type="entry name" value="MetalloPept_cat_dom_sf"/>
</dbReference>
<dbReference type="EMBL" id="QUTH01002875">
    <property type="protein sequence ID" value="RHZ23350.1"/>
    <property type="molecule type" value="Genomic_DNA"/>
</dbReference>
<dbReference type="InterPro" id="IPR011063">
    <property type="entry name" value="TilS/TtcA_N"/>
</dbReference>
<organism evidence="14 17">
    <name type="scientific">Aphanomyces astaci</name>
    <name type="common">Crayfish plague agent</name>
    <dbReference type="NCBI Taxonomy" id="112090"/>
    <lineage>
        <taxon>Eukaryota</taxon>
        <taxon>Sar</taxon>
        <taxon>Stramenopiles</taxon>
        <taxon>Oomycota</taxon>
        <taxon>Saprolegniomycetes</taxon>
        <taxon>Saprolegniales</taxon>
        <taxon>Verrucalvaceae</taxon>
        <taxon>Aphanomyces</taxon>
    </lineage>
</organism>
<reference evidence="16 17" key="1">
    <citation type="submission" date="2018-08" db="EMBL/GenBank/DDBJ databases">
        <title>Aphanomyces genome sequencing and annotation.</title>
        <authorList>
            <person name="Minardi D."/>
            <person name="Oidtmann B."/>
            <person name="Van Der Giezen M."/>
            <person name="Studholme D.J."/>
        </authorList>
    </citation>
    <scope>NUCLEOTIDE SEQUENCE [LARGE SCALE GENOMIC DNA]</scope>
    <source>
        <strain evidence="15 16">Da</strain>
        <strain evidence="14 17">Sv</strain>
    </source>
</reference>
<dbReference type="VEuPathDB" id="FungiDB:H257_06415"/>
<dbReference type="InterPro" id="IPR010323">
    <property type="entry name" value="DUF924"/>
</dbReference>
<evidence type="ECO:0000256" key="9">
    <source>
        <dbReference type="ARBA" id="ARBA00026100"/>
    </source>
</evidence>
<dbReference type="Gene3D" id="3.40.390.10">
    <property type="entry name" value="Collagenase (Catalytic Domain)"/>
    <property type="match status" value="1"/>
</dbReference>
<dbReference type="SUPFAM" id="SSF52402">
    <property type="entry name" value="Adenine nucleotide alpha hydrolases-like"/>
    <property type="match status" value="1"/>
</dbReference>
<proteinExistence type="inferred from homology"/>
<dbReference type="Gene3D" id="2.30.30.140">
    <property type="match status" value="2"/>
</dbReference>
<comment type="cofactor">
    <cofactor evidence="10">
        <name>Zn(2+)</name>
        <dbReference type="ChEBI" id="CHEBI:29105"/>
    </cofactor>
    <text evidence="10">Binds 1 zinc ion.</text>
</comment>
<feature type="compositionally biased region" description="Acidic residues" evidence="11">
    <location>
        <begin position="1033"/>
        <end position="1043"/>
    </location>
</feature>
<evidence type="ECO:0000256" key="7">
    <source>
        <dbReference type="ARBA" id="ARBA00023049"/>
    </source>
</evidence>
<evidence type="ECO:0000256" key="11">
    <source>
        <dbReference type="SAM" id="MobiDB-lite"/>
    </source>
</evidence>
<dbReference type="InterPro" id="IPR024077">
    <property type="entry name" value="Neurolysin/TOP_dom2"/>
</dbReference>
<dbReference type="CDD" id="cd01283">
    <property type="entry name" value="cytidine_deaminase"/>
    <property type="match status" value="1"/>
</dbReference>
<dbReference type="PROSITE" id="PS51747">
    <property type="entry name" value="CYT_DCMP_DEAMINASES_2"/>
    <property type="match status" value="1"/>
</dbReference>
<keyword evidence="2 10" id="KW-0645">Protease</keyword>
<dbReference type="CDD" id="cd00051">
    <property type="entry name" value="EFh"/>
    <property type="match status" value="1"/>
</dbReference>
<dbReference type="VEuPathDB" id="FungiDB:H257_06416"/>
<dbReference type="SUPFAM" id="SSF53927">
    <property type="entry name" value="Cytidine deaminase-like"/>
    <property type="match status" value="1"/>
</dbReference>
<evidence type="ECO:0000256" key="5">
    <source>
        <dbReference type="ARBA" id="ARBA00022833"/>
    </source>
</evidence>
<dbReference type="VEuPathDB" id="FungiDB:H257_06417"/>
<feature type="domain" description="EF-hand" evidence="12">
    <location>
        <begin position="751"/>
        <end position="786"/>
    </location>
</feature>
<dbReference type="GO" id="GO:0005509">
    <property type="term" value="F:calcium ion binding"/>
    <property type="evidence" value="ECO:0007669"/>
    <property type="project" value="InterPro"/>
</dbReference>
<evidence type="ECO:0000313" key="17">
    <source>
        <dbReference type="Proteomes" id="UP000285712"/>
    </source>
</evidence>
<dbReference type="GO" id="GO:0006518">
    <property type="term" value="P:peptide metabolic process"/>
    <property type="evidence" value="ECO:0007669"/>
    <property type="project" value="TreeGrafter"/>
</dbReference>
<comment type="caution">
    <text evidence="14">The sequence shown here is derived from an EMBL/GenBank/DDBJ whole genome shotgun (WGS) entry which is preliminary data.</text>
</comment>
<evidence type="ECO:0000259" key="12">
    <source>
        <dbReference type="PROSITE" id="PS50222"/>
    </source>
</evidence>
<dbReference type="InterPro" id="IPR011992">
    <property type="entry name" value="EF-hand-dom_pair"/>
</dbReference>
<dbReference type="Proteomes" id="UP000285712">
    <property type="component" value="Unassembled WGS sequence"/>
</dbReference>
<feature type="domain" description="EF-hand" evidence="12">
    <location>
        <begin position="715"/>
        <end position="750"/>
    </location>
</feature>
<feature type="domain" description="CMP/dCMP-type deaminase" evidence="13">
    <location>
        <begin position="501"/>
        <end position="629"/>
    </location>
</feature>
<dbReference type="Gene3D" id="1.10.238.10">
    <property type="entry name" value="EF-hand"/>
    <property type="match status" value="1"/>
</dbReference>
<gene>
    <name evidence="14" type="ORF">DYB35_001192</name>
    <name evidence="15" type="ORF">DYB37_000264</name>
</gene>
<dbReference type="InterPro" id="IPR011990">
    <property type="entry name" value="TPR-like_helical_dom_sf"/>
</dbReference>
<dbReference type="GO" id="GO:0006508">
    <property type="term" value="P:proteolysis"/>
    <property type="evidence" value="ECO:0007669"/>
    <property type="project" value="UniProtKB-KW"/>
</dbReference>
<evidence type="ECO:0000313" key="15">
    <source>
        <dbReference type="EMBL" id="RHZ23350.1"/>
    </source>
</evidence>
<dbReference type="Gene3D" id="3.40.50.620">
    <property type="entry name" value="HUPs"/>
    <property type="match status" value="1"/>
</dbReference>
<dbReference type="CDD" id="cd06456">
    <property type="entry name" value="M3A_DCP"/>
    <property type="match status" value="1"/>
</dbReference>
<feature type="region of interest" description="Disordered" evidence="11">
    <location>
        <begin position="1012"/>
        <end position="1046"/>
    </location>
</feature>
<evidence type="ECO:0000256" key="1">
    <source>
        <dbReference type="ARBA" id="ARBA00006040"/>
    </source>
</evidence>
<dbReference type="SUPFAM" id="SSF55486">
    <property type="entry name" value="Metalloproteases ('zincins'), catalytic domain"/>
    <property type="match status" value="1"/>
</dbReference>
<keyword evidence="7 10" id="KW-0482">Metalloprotease</keyword>
<name>A0A3R7BUG7_APHAT</name>
<dbReference type="Proteomes" id="UP000285430">
    <property type="component" value="Unassembled WGS sequence"/>
</dbReference>
<dbReference type="SUPFAM" id="SSF48452">
    <property type="entry name" value="TPR-like"/>
    <property type="match status" value="1"/>
</dbReference>
<dbReference type="EMBL" id="QUTG01000209">
    <property type="protein sequence ID" value="RHZ02721.1"/>
    <property type="molecule type" value="Genomic_DNA"/>
</dbReference>
<dbReference type="Pfam" id="PF06041">
    <property type="entry name" value="DUF924"/>
    <property type="match status" value="1"/>
</dbReference>
<dbReference type="Gene3D" id="3.40.140.10">
    <property type="entry name" value="Cytidine Deaminase, domain 2"/>
    <property type="match status" value="1"/>
</dbReference>
<evidence type="ECO:0000313" key="14">
    <source>
        <dbReference type="EMBL" id="RHZ02721.1"/>
    </source>
</evidence>
<dbReference type="SUPFAM" id="SSF47473">
    <property type="entry name" value="EF-hand"/>
    <property type="match status" value="1"/>
</dbReference>
<evidence type="ECO:0000256" key="3">
    <source>
        <dbReference type="ARBA" id="ARBA00022723"/>
    </source>
</evidence>